<evidence type="ECO:0000313" key="1">
    <source>
        <dbReference type="EMBL" id="GAK30398.1"/>
    </source>
</evidence>
<evidence type="ECO:0000313" key="2">
    <source>
        <dbReference type="Proteomes" id="UP000030643"/>
    </source>
</evidence>
<sequence length="74" mass="8731">MSRKVSEIKDRGLPMMNVSEVAACIFGRSVQNFSATIRYTSKFKREVPDMGNGNRSKYKRSDVLRFYKLRNWYD</sequence>
<dbReference type="RefSeq" id="WP_027698512.1">
    <property type="nucleotide sequence ID" value="NZ_DF820485.1"/>
</dbReference>
<protein>
    <recommendedName>
        <fullName evidence="3">DNA-binding protein</fullName>
    </recommendedName>
</protein>
<accession>A0A069CT41</accession>
<keyword evidence="2" id="KW-1185">Reference proteome</keyword>
<evidence type="ECO:0008006" key="3">
    <source>
        <dbReference type="Google" id="ProtNLM"/>
    </source>
</evidence>
<proteinExistence type="predicted"/>
<dbReference type="STRING" id="1329250.WOSG25_021950"/>
<organism evidence="1 2">
    <name type="scientific">Weissella oryzae (strain DSM 25784 / JCM 18191 / LMG 30913 / SG25)</name>
    <dbReference type="NCBI Taxonomy" id="1329250"/>
    <lineage>
        <taxon>Bacteria</taxon>
        <taxon>Bacillati</taxon>
        <taxon>Bacillota</taxon>
        <taxon>Bacilli</taxon>
        <taxon>Lactobacillales</taxon>
        <taxon>Lactobacillaceae</taxon>
        <taxon>Weissella</taxon>
    </lineage>
</organism>
<name>A0A069CT41_WEIOS</name>
<reference evidence="2" key="1">
    <citation type="journal article" date="2014" name="Genome Announc.">
        <title>Draft genome sequence of Weissella oryzae SG25T, isolated from fermented rice grains.</title>
        <authorList>
            <person name="Tanizawa Y."/>
            <person name="Fujisawa T."/>
            <person name="Mochizuki T."/>
            <person name="Kaminuma E."/>
            <person name="Suzuki Y."/>
            <person name="Nakamura Y."/>
            <person name="Tohno M."/>
        </authorList>
    </citation>
    <scope>NUCLEOTIDE SEQUENCE [LARGE SCALE GENOMIC DNA]</scope>
    <source>
        <strain evidence="2">DSM 25784 / JCM 18191 / LMG 30913 / SG25</strain>
    </source>
</reference>
<dbReference type="EMBL" id="DF820485">
    <property type="protein sequence ID" value="GAK30398.1"/>
    <property type="molecule type" value="Genomic_DNA"/>
</dbReference>
<dbReference type="AlphaFoldDB" id="A0A069CT41"/>
<dbReference type="OrthoDB" id="2146275at2"/>
<dbReference type="Proteomes" id="UP000030643">
    <property type="component" value="Unassembled WGS sequence"/>
</dbReference>
<gene>
    <name evidence="1" type="ORF">WOSG25_021950</name>
</gene>